<sequence>MDSSLFFAAMAVLAKANLFPFVFSGHWNSIGCAVLLGVVSDHHQFYPFFFPLFRPRRCPHSFTAAFVFPLPFTVPIFNLDMFVRVQNDNVTFTLDYFKTENIFLYITAASFLDEQNNRYSLLQKWFGLNSDENQTLFLANFNQYPWVNDLSTVVIPAW</sequence>
<keyword evidence="1" id="KW-1185">Reference proteome</keyword>
<protein>
    <submittedName>
        <fullName evidence="2">Uncharacterized protein</fullName>
    </submittedName>
</protein>
<evidence type="ECO:0000313" key="1">
    <source>
        <dbReference type="Proteomes" id="UP000887572"/>
    </source>
</evidence>
<name>A0A914HYB9_GLORO</name>
<dbReference type="Proteomes" id="UP000887572">
    <property type="component" value="Unplaced"/>
</dbReference>
<dbReference type="AlphaFoldDB" id="A0A914HYB9"/>
<organism evidence="1 2">
    <name type="scientific">Globodera rostochiensis</name>
    <name type="common">Golden nematode worm</name>
    <name type="synonym">Heterodera rostochiensis</name>
    <dbReference type="NCBI Taxonomy" id="31243"/>
    <lineage>
        <taxon>Eukaryota</taxon>
        <taxon>Metazoa</taxon>
        <taxon>Ecdysozoa</taxon>
        <taxon>Nematoda</taxon>
        <taxon>Chromadorea</taxon>
        <taxon>Rhabditida</taxon>
        <taxon>Tylenchina</taxon>
        <taxon>Tylenchomorpha</taxon>
        <taxon>Tylenchoidea</taxon>
        <taxon>Heteroderidae</taxon>
        <taxon>Heteroderinae</taxon>
        <taxon>Globodera</taxon>
    </lineage>
</organism>
<dbReference type="WBParaSite" id="Gr19_v10_g5783.t1">
    <property type="protein sequence ID" value="Gr19_v10_g5783.t1"/>
    <property type="gene ID" value="Gr19_v10_g5783"/>
</dbReference>
<evidence type="ECO:0000313" key="2">
    <source>
        <dbReference type="WBParaSite" id="Gr19_v10_g5783.t1"/>
    </source>
</evidence>
<proteinExistence type="predicted"/>
<reference evidence="2" key="1">
    <citation type="submission" date="2022-11" db="UniProtKB">
        <authorList>
            <consortium name="WormBaseParasite"/>
        </authorList>
    </citation>
    <scope>IDENTIFICATION</scope>
</reference>
<accession>A0A914HYB9</accession>